<protein>
    <submittedName>
        <fullName evidence="1">Uncharacterized protein</fullName>
    </submittedName>
</protein>
<comment type="caution">
    <text evidence="1">The sequence shown here is derived from an EMBL/GenBank/DDBJ whole genome shotgun (WGS) entry which is preliminary data.</text>
</comment>
<keyword evidence="2" id="KW-1185">Reference proteome</keyword>
<dbReference type="Proteomes" id="UP000011223">
    <property type="component" value="Unassembled WGS sequence"/>
</dbReference>
<dbReference type="AlphaFoldDB" id="R1IT18"/>
<evidence type="ECO:0000313" key="1">
    <source>
        <dbReference type="EMBL" id="EOD78475.1"/>
    </source>
</evidence>
<name>R1IT18_9GAMM</name>
<proteinExistence type="predicted"/>
<gene>
    <name evidence="1" type="ORF">D515_02834</name>
</gene>
<accession>R1IT18</accession>
<dbReference type="EMBL" id="ANFM02000032">
    <property type="protein sequence ID" value="EOD78475.1"/>
    <property type="molecule type" value="Genomic_DNA"/>
</dbReference>
<organism evidence="1 2">
    <name type="scientific">Grimontia indica</name>
    <dbReference type="NCBI Taxonomy" id="1056512"/>
    <lineage>
        <taxon>Bacteria</taxon>
        <taxon>Pseudomonadati</taxon>
        <taxon>Pseudomonadota</taxon>
        <taxon>Gammaproteobacteria</taxon>
        <taxon>Vibrionales</taxon>
        <taxon>Vibrionaceae</taxon>
        <taxon>Grimontia</taxon>
    </lineage>
</organism>
<evidence type="ECO:0000313" key="2">
    <source>
        <dbReference type="Proteomes" id="UP000011223"/>
    </source>
</evidence>
<reference evidence="1 2" key="1">
    <citation type="journal article" date="2014" name="PLoS ONE">
        <title>Grimontia indica AK16(T), sp. nov., Isolated from a Seawater Sample Reports the Presence of Pathogenic Genes Similar to Vibrio Genus.</title>
        <authorList>
            <person name="Singh A."/>
            <person name="Vaidya B."/>
            <person name="Khatri I."/>
            <person name="Srinivas T.N."/>
            <person name="Subramanian S."/>
            <person name="Korpole S."/>
            <person name="Pinnaka A.K."/>
        </authorList>
    </citation>
    <scope>NUCLEOTIDE SEQUENCE [LARGE SCALE GENOMIC DNA]</scope>
    <source>
        <strain evidence="1 2">AK16</strain>
    </source>
</reference>
<sequence length="61" mass="7360">MKKIYKQEKYIKPIDALYEHTFLIQTPSLEKLVAVAIFRPAYYWSTHFDQLILWIALIVFI</sequence>